<evidence type="ECO:0000313" key="2">
    <source>
        <dbReference type="EMBL" id="KAH7089912.1"/>
    </source>
</evidence>
<reference evidence="2" key="1">
    <citation type="journal article" date="2021" name="Nat. Commun.">
        <title>Genetic determinants of endophytism in the Arabidopsis root mycobiome.</title>
        <authorList>
            <person name="Mesny F."/>
            <person name="Miyauchi S."/>
            <person name="Thiergart T."/>
            <person name="Pickel B."/>
            <person name="Atanasova L."/>
            <person name="Karlsson M."/>
            <person name="Huettel B."/>
            <person name="Barry K.W."/>
            <person name="Haridas S."/>
            <person name="Chen C."/>
            <person name="Bauer D."/>
            <person name="Andreopoulos W."/>
            <person name="Pangilinan J."/>
            <person name="LaButti K."/>
            <person name="Riley R."/>
            <person name="Lipzen A."/>
            <person name="Clum A."/>
            <person name="Drula E."/>
            <person name="Henrissat B."/>
            <person name="Kohler A."/>
            <person name="Grigoriev I.V."/>
            <person name="Martin F.M."/>
            <person name="Hacquard S."/>
        </authorList>
    </citation>
    <scope>NUCLEOTIDE SEQUENCE</scope>
    <source>
        <strain evidence="2">MPI-SDFR-AT-0120</strain>
    </source>
</reference>
<name>A0A8K0R9Z2_9PLEO</name>
<keyword evidence="1" id="KW-0472">Membrane</keyword>
<keyword evidence="1" id="KW-1133">Transmembrane helix</keyword>
<evidence type="ECO:0000256" key="1">
    <source>
        <dbReference type="SAM" id="Phobius"/>
    </source>
</evidence>
<dbReference type="AlphaFoldDB" id="A0A8K0R9Z2"/>
<sequence>MWIKPDILALLQLLTMIILATLHGLWWLLFHQIEQRRYTKQHELPQAQMLTPQK</sequence>
<protein>
    <submittedName>
        <fullName evidence="2">Uncharacterized protein</fullName>
    </submittedName>
</protein>
<dbReference type="Proteomes" id="UP000813461">
    <property type="component" value="Unassembled WGS sequence"/>
</dbReference>
<keyword evidence="1" id="KW-0812">Transmembrane</keyword>
<evidence type="ECO:0000313" key="3">
    <source>
        <dbReference type="Proteomes" id="UP000813461"/>
    </source>
</evidence>
<feature type="transmembrane region" description="Helical" evidence="1">
    <location>
        <begin position="6"/>
        <end position="30"/>
    </location>
</feature>
<comment type="caution">
    <text evidence="2">The sequence shown here is derived from an EMBL/GenBank/DDBJ whole genome shotgun (WGS) entry which is preliminary data.</text>
</comment>
<gene>
    <name evidence="2" type="ORF">FB567DRAFT_521850</name>
</gene>
<dbReference type="EMBL" id="JAGMVJ010000006">
    <property type="protein sequence ID" value="KAH7089912.1"/>
    <property type="molecule type" value="Genomic_DNA"/>
</dbReference>
<proteinExistence type="predicted"/>
<keyword evidence="3" id="KW-1185">Reference proteome</keyword>
<accession>A0A8K0R9Z2</accession>
<organism evidence="2 3">
    <name type="scientific">Paraphoma chrysanthemicola</name>
    <dbReference type="NCBI Taxonomy" id="798071"/>
    <lineage>
        <taxon>Eukaryota</taxon>
        <taxon>Fungi</taxon>
        <taxon>Dikarya</taxon>
        <taxon>Ascomycota</taxon>
        <taxon>Pezizomycotina</taxon>
        <taxon>Dothideomycetes</taxon>
        <taxon>Pleosporomycetidae</taxon>
        <taxon>Pleosporales</taxon>
        <taxon>Pleosporineae</taxon>
        <taxon>Phaeosphaeriaceae</taxon>
        <taxon>Paraphoma</taxon>
    </lineage>
</organism>